<reference evidence="2" key="1">
    <citation type="journal article" date="2019" name="Plant Biotechnol. J.">
        <title>Genome sequencing of the Australian wild diploid species Gossypium australe highlights disease resistance and delayed gland morphogenesis.</title>
        <authorList>
            <person name="Cai Y."/>
            <person name="Cai X."/>
            <person name="Wang Q."/>
            <person name="Wang P."/>
            <person name="Zhang Y."/>
            <person name="Cai C."/>
            <person name="Xu Y."/>
            <person name="Wang K."/>
            <person name="Zhou Z."/>
            <person name="Wang C."/>
            <person name="Geng S."/>
            <person name="Li B."/>
            <person name="Dong Q."/>
            <person name="Hou Y."/>
            <person name="Wang H."/>
            <person name="Ai P."/>
            <person name="Liu Z."/>
            <person name="Yi F."/>
            <person name="Sun M."/>
            <person name="An G."/>
            <person name="Cheng J."/>
            <person name="Zhang Y."/>
            <person name="Shi Q."/>
            <person name="Xie Y."/>
            <person name="Shi X."/>
            <person name="Chang Y."/>
            <person name="Huang F."/>
            <person name="Chen Y."/>
            <person name="Hong S."/>
            <person name="Mi L."/>
            <person name="Sun Q."/>
            <person name="Zhang L."/>
            <person name="Zhou B."/>
            <person name="Peng R."/>
            <person name="Zhang X."/>
            <person name="Liu F."/>
        </authorList>
    </citation>
    <scope>NUCLEOTIDE SEQUENCE [LARGE SCALE GENOMIC DNA]</scope>
    <source>
        <strain evidence="2">cv. PA1801</strain>
    </source>
</reference>
<keyword evidence="1" id="KW-0808">Transferase</keyword>
<accession>A0A5B6WPX1</accession>
<dbReference type="EMBL" id="SMMG02000002">
    <property type="protein sequence ID" value="KAA3483443.1"/>
    <property type="molecule type" value="Genomic_DNA"/>
</dbReference>
<protein>
    <submittedName>
        <fullName evidence="1">Trans-resveratrol di-O-methyltransferase-like</fullName>
    </submittedName>
</protein>
<proteinExistence type="predicted"/>
<keyword evidence="1" id="KW-0489">Methyltransferase</keyword>
<gene>
    <name evidence="1" type="ORF">EPI10_005617</name>
</gene>
<dbReference type="Proteomes" id="UP000325315">
    <property type="component" value="Unassembled WGS sequence"/>
</dbReference>
<dbReference type="GO" id="GO:0008168">
    <property type="term" value="F:methyltransferase activity"/>
    <property type="evidence" value="ECO:0007669"/>
    <property type="project" value="UniProtKB-KW"/>
</dbReference>
<organism evidence="1 2">
    <name type="scientific">Gossypium australe</name>
    <dbReference type="NCBI Taxonomy" id="47621"/>
    <lineage>
        <taxon>Eukaryota</taxon>
        <taxon>Viridiplantae</taxon>
        <taxon>Streptophyta</taxon>
        <taxon>Embryophyta</taxon>
        <taxon>Tracheophyta</taxon>
        <taxon>Spermatophyta</taxon>
        <taxon>Magnoliopsida</taxon>
        <taxon>eudicotyledons</taxon>
        <taxon>Gunneridae</taxon>
        <taxon>Pentapetalae</taxon>
        <taxon>rosids</taxon>
        <taxon>malvids</taxon>
        <taxon>Malvales</taxon>
        <taxon>Malvaceae</taxon>
        <taxon>Malvoideae</taxon>
        <taxon>Gossypium</taxon>
    </lineage>
</organism>
<name>A0A5B6WPX1_9ROSI</name>
<sequence length="92" mass="10547">MIEKESLMLGNFSINVISEEGIKEENLSRIFPYIPGSVLNNWTAEDIQFLCQFQSNVQNTHVVLSLRVIRIFLFSDINDTSNTATDSEFPFE</sequence>
<dbReference type="GO" id="GO:0032259">
    <property type="term" value="P:methylation"/>
    <property type="evidence" value="ECO:0007669"/>
    <property type="project" value="UniProtKB-KW"/>
</dbReference>
<keyword evidence="2" id="KW-1185">Reference proteome</keyword>
<dbReference type="AlphaFoldDB" id="A0A5B6WPX1"/>
<evidence type="ECO:0000313" key="2">
    <source>
        <dbReference type="Proteomes" id="UP000325315"/>
    </source>
</evidence>
<evidence type="ECO:0000313" key="1">
    <source>
        <dbReference type="EMBL" id="KAA3483443.1"/>
    </source>
</evidence>
<comment type="caution">
    <text evidence="1">The sequence shown here is derived from an EMBL/GenBank/DDBJ whole genome shotgun (WGS) entry which is preliminary data.</text>
</comment>